<organism evidence="2 3">
    <name type="scientific">Volvox reticuliferus</name>
    <dbReference type="NCBI Taxonomy" id="1737510"/>
    <lineage>
        <taxon>Eukaryota</taxon>
        <taxon>Viridiplantae</taxon>
        <taxon>Chlorophyta</taxon>
        <taxon>core chlorophytes</taxon>
        <taxon>Chlorophyceae</taxon>
        <taxon>CS clade</taxon>
        <taxon>Chlamydomonadales</taxon>
        <taxon>Volvocaceae</taxon>
        <taxon>Volvox</taxon>
    </lineage>
</organism>
<protein>
    <submittedName>
        <fullName evidence="2">Uncharacterized protein</fullName>
    </submittedName>
</protein>
<feature type="region of interest" description="Disordered" evidence="1">
    <location>
        <begin position="61"/>
        <end position="98"/>
    </location>
</feature>
<dbReference type="Proteomes" id="UP000747110">
    <property type="component" value="Unassembled WGS sequence"/>
</dbReference>
<sequence length="113" mass="11206">QELSQQLTSSFPESSFWRSLRNLGVVAVLALLQRVDGGGGAIDTADGGNWGRGSEKVCGVETNDCGSGSGSGGGSGGGGGGDGGESGSGRGVDGVDVNSGNEMFLIGTTHLWW</sequence>
<feature type="compositionally biased region" description="Gly residues" evidence="1">
    <location>
        <begin position="67"/>
        <end position="92"/>
    </location>
</feature>
<evidence type="ECO:0000256" key="1">
    <source>
        <dbReference type="SAM" id="MobiDB-lite"/>
    </source>
</evidence>
<feature type="non-terminal residue" evidence="2">
    <location>
        <position position="113"/>
    </location>
</feature>
<accession>A0A8J4CKX8</accession>
<proteinExistence type="predicted"/>
<keyword evidence="3" id="KW-1185">Reference proteome</keyword>
<comment type="caution">
    <text evidence="2">The sequence shown here is derived from an EMBL/GenBank/DDBJ whole genome shotgun (WGS) entry which is preliminary data.</text>
</comment>
<name>A0A8J4CKX8_9CHLO</name>
<dbReference type="EMBL" id="BNCP01000027">
    <property type="protein sequence ID" value="GIL83729.1"/>
    <property type="molecule type" value="Genomic_DNA"/>
</dbReference>
<feature type="non-terminal residue" evidence="2">
    <location>
        <position position="1"/>
    </location>
</feature>
<reference evidence="2" key="1">
    <citation type="journal article" date="2021" name="Proc. Natl. Acad. Sci. U.S.A.">
        <title>Three genomes in the algal genus Volvox reveal the fate of a haploid sex-determining region after a transition to homothallism.</title>
        <authorList>
            <person name="Yamamoto K."/>
            <person name="Hamaji T."/>
            <person name="Kawai-Toyooka H."/>
            <person name="Matsuzaki R."/>
            <person name="Takahashi F."/>
            <person name="Nishimura Y."/>
            <person name="Kawachi M."/>
            <person name="Noguchi H."/>
            <person name="Minakuchi Y."/>
            <person name="Umen J.G."/>
            <person name="Toyoda A."/>
            <person name="Nozaki H."/>
        </authorList>
    </citation>
    <scope>NUCLEOTIDE SEQUENCE</scope>
    <source>
        <strain evidence="2">NIES-3786</strain>
    </source>
</reference>
<gene>
    <name evidence="2" type="ORF">Vretifemale_12462</name>
</gene>
<evidence type="ECO:0000313" key="2">
    <source>
        <dbReference type="EMBL" id="GIL83729.1"/>
    </source>
</evidence>
<dbReference type="AlphaFoldDB" id="A0A8J4CKX8"/>
<evidence type="ECO:0000313" key="3">
    <source>
        <dbReference type="Proteomes" id="UP000747110"/>
    </source>
</evidence>